<feature type="compositionally biased region" description="Pro residues" evidence="1">
    <location>
        <begin position="1"/>
        <end position="21"/>
    </location>
</feature>
<evidence type="ECO:0000313" key="2">
    <source>
        <dbReference type="EMBL" id="QDF65225.1"/>
    </source>
</evidence>
<keyword evidence="3" id="KW-1185">Reference proteome</keyword>
<protein>
    <submittedName>
        <fullName evidence="2">Uncharacterized protein</fullName>
    </submittedName>
</protein>
<feature type="region of interest" description="Disordered" evidence="1">
    <location>
        <begin position="1"/>
        <end position="46"/>
    </location>
</feature>
<name>A0A4Y6I6F5_9MOLU</name>
<dbReference type="Gene3D" id="2.60.120.260">
    <property type="entry name" value="Galactose-binding domain-like"/>
    <property type="match status" value="1"/>
</dbReference>
<evidence type="ECO:0000313" key="3">
    <source>
        <dbReference type="Proteomes" id="UP000315201"/>
    </source>
</evidence>
<sequence>MSPAPVSPAPVSPAPVSPAPVSPDVSNNETKRNENHVSGDTSKNFETKLNNLKTQLNKLLNSKETELSKYSDQKYSEIKNNLEQAFNNAEKVKETADYSILEQAQSKLEKSIAKATSDKETNDLSSIKTELKSLLNHKQIQLDKYQDTVDSKYTLLNIKTELETVYNTVQAVFDNQSTTLQQLVDAKTKLQEVISQADTNLNNLKELYTAVKDLLVKRFVKMFEYKYYHGINTKLFDVYNQAAVDFYNQGQKINMQKLQQIKANIDAGLTQAETSKQTANSIKSVELKEITLVNQKEIAEYRSNNNAEYAIDGNSSLSIPVFGNKDGIGAVKRNGEILFNFTKPINVKSVTLHQYVETTRFEALKDVHLYGQVEDGGWYELASYTKENENYATLASVKDYTFTVPKDKQSVKFKTLTLKSLSDTGKWWAIKDVDIIQTDDSKIFIESPIVASTQSEKSLFSYWVLSYGDKAETETEFKLNNIIDGDNNTYNKYRTSLAGSDNDPGFPLHMEFLKPINIHSIKLNQSSELKLSDLKLKLIDTNNQATDIILTNVDSVAEFIVPADSINKKFKSISIQYTNPTKVKHLWQINDIEIL</sequence>
<reference evidence="2 3" key="1">
    <citation type="submission" date="2019-06" db="EMBL/GenBank/DDBJ databases">
        <title>Mycoplasma nasistruthionis sp. nov. str Ms03.</title>
        <authorList>
            <person name="Botes A."/>
        </authorList>
    </citation>
    <scope>NUCLEOTIDE SEQUENCE [LARGE SCALE GENOMIC DNA]</scope>
    <source>
        <strain evidence="2 3">Ms03</strain>
    </source>
</reference>
<dbReference type="AlphaFoldDB" id="A0A4Y6I6F5"/>
<organism evidence="2 3">
    <name type="scientific">Mycoplasma nasistruthionis</name>
    <dbReference type="NCBI Taxonomy" id="353852"/>
    <lineage>
        <taxon>Bacteria</taxon>
        <taxon>Bacillati</taxon>
        <taxon>Mycoplasmatota</taxon>
        <taxon>Mollicutes</taxon>
        <taxon>Mycoplasmataceae</taxon>
        <taxon>Mycoplasma</taxon>
    </lineage>
</organism>
<dbReference type="EMBL" id="CP041147">
    <property type="protein sequence ID" value="QDF65225.1"/>
    <property type="molecule type" value="Genomic_DNA"/>
</dbReference>
<gene>
    <name evidence="2" type="ORF">FIV53_02950</name>
</gene>
<accession>A0A4Y6I6F5</accession>
<evidence type="ECO:0000256" key="1">
    <source>
        <dbReference type="SAM" id="MobiDB-lite"/>
    </source>
</evidence>
<proteinExistence type="predicted"/>
<dbReference type="Proteomes" id="UP000315201">
    <property type="component" value="Chromosome"/>
</dbReference>